<dbReference type="EMBL" id="CAFBNF010000441">
    <property type="protein sequence ID" value="CAB4966272.1"/>
    <property type="molecule type" value="Genomic_DNA"/>
</dbReference>
<dbReference type="Pfam" id="PF08501">
    <property type="entry name" value="Shikimate_dh_N"/>
    <property type="match status" value="1"/>
</dbReference>
<dbReference type="InterPro" id="IPR036291">
    <property type="entry name" value="NAD(P)-bd_dom_sf"/>
</dbReference>
<evidence type="ECO:0000313" key="3">
    <source>
        <dbReference type="EMBL" id="CAB4966272.1"/>
    </source>
</evidence>
<proteinExistence type="predicted"/>
<evidence type="ECO:0000259" key="2">
    <source>
        <dbReference type="Pfam" id="PF18317"/>
    </source>
</evidence>
<dbReference type="GO" id="GO:0019632">
    <property type="term" value="P:shikimate metabolic process"/>
    <property type="evidence" value="ECO:0007669"/>
    <property type="project" value="TreeGrafter"/>
</dbReference>
<dbReference type="SUPFAM" id="SSF53223">
    <property type="entry name" value="Aminoacid dehydrogenase-like, N-terminal domain"/>
    <property type="match status" value="1"/>
</dbReference>
<evidence type="ECO:0000259" key="1">
    <source>
        <dbReference type="Pfam" id="PF08501"/>
    </source>
</evidence>
<dbReference type="InterPro" id="IPR046346">
    <property type="entry name" value="Aminoacid_DH-like_N_sf"/>
</dbReference>
<feature type="domain" description="Shikimate dehydrogenase substrate binding N-terminal" evidence="1">
    <location>
        <begin position="9"/>
        <end position="90"/>
    </location>
</feature>
<gene>
    <name evidence="3" type="ORF">UFOPK3773_02503</name>
</gene>
<accession>A0A6J7LGK5</accession>
<dbReference type="Gene3D" id="3.40.50.10860">
    <property type="entry name" value="Leucine Dehydrogenase, chain A, domain 1"/>
    <property type="match status" value="1"/>
</dbReference>
<dbReference type="CDD" id="cd01065">
    <property type="entry name" value="NAD_bind_Shikimate_DH"/>
    <property type="match status" value="1"/>
</dbReference>
<dbReference type="GO" id="GO:0009423">
    <property type="term" value="P:chorismate biosynthetic process"/>
    <property type="evidence" value="ECO:0007669"/>
    <property type="project" value="TreeGrafter"/>
</dbReference>
<organism evidence="3">
    <name type="scientific">freshwater metagenome</name>
    <dbReference type="NCBI Taxonomy" id="449393"/>
    <lineage>
        <taxon>unclassified sequences</taxon>
        <taxon>metagenomes</taxon>
        <taxon>ecological metagenomes</taxon>
    </lineage>
</organism>
<dbReference type="GO" id="GO:0004764">
    <property type="term" value="F:shikimate 3-dehydrogenase (NADP+) activity"/>
    <property type="evidence" value="ECO:0007669"/>
    <property type="project" value="InterPro"/>
</dbReference>
<dbReference type="InterPro" id="IPR013708">
    <property type="entry name" value="Shikimate_DH-bd_N"/>
</dbReference>
<dbReference type="InterPro" id="IPR041121">
    <property type="entry name" value="SDH_C"/>
</dbReference>
<protein>
    <submittedName>
        <fullName evidence="3">Unannotated protein</fullName>
    </submittedName>
</protein>
<sequence>MITPCRAAVLGHPIAHSLSPALHRAAYEWAGLNWRYDACDVTEDSLADFVAACGPEWAGLSLTMPLKRAIIPLLDEVSPLAASVDAVNTVVFRDGIALGDNTDIPGMVSAISAVQRSPLSTACILGGGATARSALVAIARLGAREVAVFVRRPEAGESMQALAASLGVSLTVEPWVRAAEGLLADLVVSTVPAGAADGLVGSVPWEPGVLLDVVYAGWPTALARSWLDHGGPVASGLDLLVEQAALQFTLMTGQPAPLEVMRAAGTLGTAAGS</sequence>
<dbReference type="PANTHER" id="PTHR21089">
    <property type="entry name" value="SHIKIMATE DEHYDROGENASE"/>
    <property type="match status" value="1"/>
</dbReference>
<dbReference type="SUPFAM" id="SSF51735">
    <property type="entry name" value="NAD(P)-binding Rossmann-fold domains"/>
    <property type="match status" value="1"/>
</dbReference>
<dbReference type="InterPro" id="IPR022893">
    <property type="entry name" value="Shikimate_DH_fam"/>
</dbReference>
<feature type="domain" description="SDH C-terminal" evidence="2">
    <location>
        <begin position="236"/>
        <end position="264"/>
    </location>
</feature>
<dbReference type="GO" id="GO:0050661">
    <property type="term" value="F:NADP binding"/>
    <property type="evidence" value="ECO:0007669"/>
    <property type="project" value="TreeGrafter"/>
</dbReference>
<dbReference type="NCBIfam" id="NF001311">
    <property type="entry name" value="PRK00258.1-3"/>
    <property type="match status" value="1"/>
</dbReference>
<dbReference type="GO" id="GO:0005829">
    <property type="term" value="C:cytosol"/>
    <property type="evidence" value="ECO:0007669"/>
    <property type="project" value="TreeGrafter"/>
</dbReference>
<name>A0A6J7LGK5_9ZZZZ</name>
<dbReference type="AlphaFoldDB" id="A0A6J7LGK5"/>
<reference evidence="3" key="1">
    <citation type="submission" date="2020-05" db="EMBL/GenBank/DDBJ databases">
        <authorList>
            <person name="Chiriac C."/>
            <person name="Salcher M."/>
            <person name="Ghai R."/>
            <person name="Kavagutti S V."/>
        </authorList>
    </citation>
    <scope>NUCLEOTIDE SEQUENCE</scope>
</reference>
<dbReference type="Pfam" id="PF18317">
    <property type="entry name" value="SDH_C"/>
    <property type="match status" value="1"/>
</dbReference>
<dbReference type="Gene3D" id="3.40.50.720">
    <property type="entry name" value="NAD(P)-binding Rossmann-like Domain"/>
    <property type="match status" value="1"/>
</dbReference>
<dbReference type="PANTHER" id="PTHR21089:SF1">
    <property type="entry name" value="BIFUNCTIONAL 3-DEHYDROQUINATE DEHYDRATASE_SHIKIMATE DEHYDROGENASE, CHLOROPLASTIC"/>
    <property type="match status" value="1"/>
</dbReference>